<evidence type="ECO:0000313" key="2">
    <source>
        <dbReference type="Proteomes" id="UP000789702"/>
    </source>
</evidence>
<gene>
    <name evidence="1" type="ORF">DHETER_LOCUS12114</name>
</gene>
<dbReference type="Proteomes" id="UP000789702">
    <property type="component" value="Unassembled WGS sequence"/>
</dbReference>
<name>A0ACA9PGW5_9GLOM</name>
<protein>
    <submittedName>
        <fullName evidence="1">12456_t:CDS:1</fullName>
    </submittedName>
</protein>
<feature type="non-terminal residue" evidence="1">
    <location>
        <position position="323"/>
    </location>
</feature>
<sequence length="323" mass="37450">NTSVNGNNVPSTPGKMLRDYNLTQISRVLSEGLEYVRSQREEIRLFGSLGKVLFTKVPPNVSNKLWDFLELKDVIVGEHGICPLYRNHGRSSFFEINANARNSPHAGYTPVSMYVNCDFVSLDKVTMQWNHLVDVDWTVLDRNFDFEISLQSRRVLRSDVKPFTTFMKKVSVSPTNNVITYENVTDFLHVKSINYKQVSRYMLHEPFIAELTRIEQVPISEQTTRKIIGKTGQGPYWYTIEVINDKHDKYFKTNEFLGPGQVTEWTVDNIIGDDSSKLHLIEYVKAMLLLVERCHKPVEQHKEELKKKDSMKKFQELGQQLKN</sequence>
<organism evidence="1 2">
    <name type="scientific">Dentiscutata heterogama</name>
    <dbReference type="NCBI Taxonomy" id="1316150"/>
    <lineage>
        <taxon>Eukaryota</taxon>
        <taxon>Fungi</taxon>
        <taxon>Fungi incertae sedis</taxon>
        <taxon>Mucoromycota</taxon>
        <taxon>Glomeromycotina</taxon>
        <taxon>Glomeromycetes</taxon>
        <taxon>Diversisporales</taxon>
        <taxon>Gigasporaceae</taxon>
        <taxon>Dentiscutata</taxon>
    </lineage>
</organism>
<feature type="non-terminal residue" evidence="1">
    <location>
        <position position="1"/>
    </location>
</feature>
<keyword evidence="2" id="KW-1185">Reference proteome</keyword>
<proteinExistence type="predicted"/>
<dbReference type="EMBL" id="CAJVPU010028742">
    <property type="protein sequence ID" value="CAG8708231.1"/>
    <property type="molecule type" value="Genomic_DNA"/>
</dbReference>
<comment type="caution">
    <text evidence="1">The sequence shown here is derived from an EMBL/GenBank/DDBJ whole genome shotgun (WGS) entry which is preliminary data.</text>
</comment>
<accession>A0ACA9PGW5</accession>
<evidence type="ECO:0000313" key="1">
    <source>
        <dbReference type="EMBL" id="CAG8708231.1"/>
    </source>
</evidence>
<reference evidence="1" key="1">
    <citation type="submission" date="2021-06" db="EMBL/GenBank/DDBJ databases">
        <authorList>
            <person name="Kallberg Y."/>
            <person name="Tangrot J."/>
            <person name="Rosling A."/>
        </authorList>
    </citation>
    <scope>NUCLEOTIDE SEQUENCE</scope>
    <source>
        <strain evidence="1">IL203A</strain>
    </source>
</reference>